<organism evidence="1 2">
    <name type="scientific">Malaciobacter mytili LMG 24559</name>
    <dbReference type="NCBI Taxonomy" id="1032238"/>
    <lineage>
        <taxon>Bacteria</taxon>
        <taxon>Pseudomonadati</taxon>
        <taxon>Campylobacterota</taxon>
        <taxon>Epsilonproteobacteria</taxon>
        <taxon>Campylobacterales</taxon>
        <taxon>Arcobacteraceae</taxon>
        <taxon>Malaciobacter</taxon>
    </lineage>
</organism>
<keyword evidence="2" id="KW-1185">Reference proteome</keyword>
<evidence type="ECO:0008006" key="3">
    <source>
        <dbReference type="Google" id="ProtNLM"/>
    </source>
</evidence>
<sequence length="160" mass="18357">MRKFLLSTSFITALLFSGCTTNSALKHFENKELNANALQYTKKSDIIVDNEPKVQFFATYLNLAQKDNDKEIESFLIGVYLVNQKNQNFLQQGYTLTLNGQEALAEPLEISPKSLMVKSLPIKNPWGKYYIAHFPQQEDFKLTLTLEKTNLPKAVLEYEK</sequence>
<proteinExistence type="predicted"/>
<evidence type="ECO:0000313" key="2">
    <source>
        <dbReference type="Proteomes" id="UP000290092"/>
    </source>
</evidence>
<dbReference type="Proteomes" id="UP000290092">
    <property type="component" value="Unassembled WGS sequence"/>
</dbReference>
<name>A0AAX2AK04_9BACT</name>
<dbReference type="EMBL" id="NXID01000004">
    <property type="protein sequence ID" value="RXK16722.1"/>
    <property type="molecule type" value="Genomic_DNA"/>
</dbReference>
<accession>A0AAX2AK04</accession>
<dbReference type="KEGG" id="amyt:AMYT_1462"/>
<dbReference type="AlphaFoldDB" id="A0AAX2AK04"/>
<gene>
    <name evidence="1" type="ORF">CP985_01945</name>
</gene>
<dbReference type="RefSeq" id="WP_114841892.1">
    <property type="nucleotide sequence ID" value="NZ_CP031219.1"/>
</dbReference>
<dbReference type="PROSITE" id="PS51257">
    <property type="entry name" value="PROKAR_LIPOPROTEIN"/>
    <property type="match status" value="1"/>
</dbReference>
<comment type="caution">
    <text evidence="1">The sequence shown here is derived from an EMBL/GenBank/DDBJ whole genome shotgun (WGS) entry which is preliminary data.</text>
</comment>
<reference evidence="1 2" key="1">
    <citation type="submission" date="2017-09" db="EMBL/GenBank/DDBJ databases">
        <title>Genomics of the genus Arcobacter.</title>
        <authorList>
            <person name="Perez-Cataluna A."/>
            <person name="Figueras M.J."/>
            <person name="Salas-Masso N."/>
        </authorList>
    </citation>
    <scope>NUCLEOTIDE SEQUENCE [LARGE SCALE GENOMIC DNA]</scope>
    <source>
        <strain evidence="1 2">CECT 7386</strain>
    </source>
</reference>
<evidence type="ECO:0000313" key="1">
    <source>
        <dbReference type="EMBL" id="RXK16722.1"/>
    </source>
</evidence>
<protein>
    <recommendedName>
        <fullName evidence="3">Lipoprotein</fullName>
    </recommendedName>
</protein>